<dbReference type="EMBL" id="FKBS01000025">
    <property type="protein sequence ID" value="SAI46926.1"/>
    <property type="molecule type" value="Genomic_DNA"/>
</dbReference>
<evidence type="ECO:0000313" key="2">
    <source>
        <dbReference type="EMBL" id="SAI46926.1"/>
    </source>
</evidence>
<accession>A0A157QMY0</accession>
<feature type="region of interest" description="Disordered" evidence="1">
    <location>
        <begin position="98"/>
        <end position="120"/>
    </location>
</feature>
<evidence type="ECO:0000256" key="1">
    <source>
        <dbReference type="SAM" id="MobiDB-lite"/>
    </source>
</evidence>
<gene>
    <name evidence="2" type="ORF">SAMEA1982600_03740</name>
</gene>
<dbReference type="OrthoDB" id="8686404at2"/>
<organism evidence="2 3">
    <name type="scientific">Bordetella ansorpii</name>
    <dbReference type="NCBI Taxonomy" id="288768"/>
    <lineage>
        <taxon>Bacteria</taxon>
        <taxon>Pseudomonadati</taxon>
        <taxon>Pseudomonadota</taxon>
        <taxon>Betaproteobacteria</taxon>
        <taxon>Burkholderiales</taxon>
        <taxon>Alcaligenaceae</taxon>
        <taxon>Bordetella</taxon>
    </lineage>
</organism>
<protein>
    <submittedName>
        <fullName evidence="2">Uncharacterized protein</fullName>
    </submittedName>
</protein>
<dbReference type="Proteomes" id="UP000077037">
    <property type="component" value="Unassembled WGS sequence"/>
</dbReference>
<evidence type="ECO:0000313" key="3">
    <source>
        <dbReference type="Proteomes" id="UP000077037"/>
    </source>
</evidence>
<proteinExistence type="predicted"/>
<dbReference type="RefSeq" id="WP_066416844.1">
    <property type="nucleotide sequence ID" value="NZ_FKBS01000025.1"/>
</dbReference>
<dbReference type="AlphaFoldDB" id="A0A157QMY0"/>
<feature type="compositionally biased region" description="Low complexity" evidence="1">
    <location>
        <begin position="101"/>
        <end position="120"/>
    </location>
</feature>
<reference evidence="2 3" key="1">
    <citation type="submission" date="2016-03" db="EMBL/GenBank/DDBJ databases">
        <authorList>
            <consortium name="Pathogen Informatics"/>
        </authorList>
    </citation>
    <scope>NUCLEOTIDE SEQUENCE [LARGE SCALE GENOMIC DNA]</scope>
    <source>
        <strain evidence="2 3">NCTC13364</strain>
    </source>
</reference>
<name>A0A157QMY0_9BORD</name>
<sequence>MFYTVTLHHSDASAALRQEAEARYRRALDAALGGTHGVLMGWHAWQTAEHLLGELPEETWRVARRWLIAAEAARRAALADIECTDATYFEVLPATGAGHVGSPSARGSATATASGIVARS</sequence>